<organism evidence="3 4">
    <name type="scientific">Pseudohongiella nitratireducens</name>
    <dbReference type="NCBI Taxonomy" id="1768907"/>
    <lineage>
        <taxon>Bacteria</taxon>
        <taxon>Pseudomonadati</taxon>
        <taxon>Pseudomonadota</taxon>
        <taxon>Gammaproteobacteria</taxon>
        <taxon>Pseudomonadales</taxon>
        <taxon>Pseudohongiellaceae</taxon>
        <taxon>Pseudohongiella</taxon>
    </lineage>
</organism>
<dbReference type="Pfam" id="PF22688">
    <property type="entry name" value="Hda_lid"/>
    <property type="match status" value="1"/>
</dbReference>
<gene>
    <name evidence="3" type="ORF">GCM10011403_12980</name>
</gene>
<dbReference type="SUPFAM" id="SSF52540">
    <property type="entry name" value="P-loop containing nucleoside triphosphate hydrolases"/>
    <property type="match status" value="1"/>
</dbReference>
<protein>
    <submittedName>
        <fullName evidence="3">DnaA regulatory inactivator Hda</fullName>
    </submittedName>
</protein>
<proteinExistence type="predicted"/>
<dbReference type="AlphaFoldDB" id="A0A917GU62"/>
<dbReference type="InterPro" id="IPR055199">
    <property type="entry name" value="Hda_lid"/>
</dbReference>
<feature type="domain" description="Chromosomal replication initiator protein DnaA ATPAse" evidence="1">
    <location>
        <begin position="69"/>
        <end position="180"/>
    </location>
</feature>
<dbReference type="Proteomes" id="UP000627715">
    <property type="component" value="Unassembled WGS sequence"/>
</dbReference>
<dbReference type="RefSeq" id="WP_082866765.1">
    <property type="nucleotide sequence ID" value="NZ_BMIY01000005.1"/>
</dbReference>
<dbReference type="EMBL" id="BMIY01000005">
    <property type="protein sequence ID" value="GGG57188.1"/>
    <property type="molecule type" value="Genomic_DNA"/>
</dbReference>
<dbReference type="Pfam" id="PF00308">
    <property type="entry name" value="Bac_DnaA"/>
    <property type="match status" value="1"/>
</dbReference>
<evidence type="ECO:0000313" key="4">
    <source>
        <dbReference type="Proteomes" id="UP000627715"/>
    </source>
</evidence>
<dbReference type="Gene3D" id="1.10.8.60">
    <property type="match status" value="1"/>
</dbReference>
<dbReference type="NCBIfam" id="TIGR03420">
    <property type="entry name" value="DnaA_homol_Hda"/>
    <property type="match status" value="1"/>
</dbReference>
<dbReference type="InterPro" id="IPR027417">
    <property type="entry name" value="P-loop_NTPase"/>
</dbReference>
<feature type="domain" description="Hda lid" evidence="2">
    <location>
        <begin position="189"/>
        <end position="253"/>
    </location>
</feature>
<evidence type="ECO:0000259" key="1">
    <source>
        <dbReference type="Pfam" id="PF00308"/>
    </source>
</evidence>
<dbReference type="OrthoDB" id="9784878at2"/>
<sequence>MTDMNPASPRQLPLRLSLNDEATFDNFYAPVQDAGHELPAVMHLKQRLFQWATAGEVVPQQGTVLSDFTWLWGSQGAGCSHLLQAVSHQADAAGLAVFYLDMAMLDELSPDILIGLEAMDVLCLDHIESVFGQAEWEQALFHLYNRLVSENTALLIAGQRSPAQCQLSLADLQSRLQSAVVFHVPHLTDEQKVLALQMRANRRGFELGSDVAEYLVRRCERSTTTLFGILQDLDQHSLATRRKVTIPLLRTLLDEQEAAQ</sequence>
<dbReference type="PANTHER" id="PTHR30050:SF5">
    <property type="entry name" value="DNAA REGULATORY INACTIVATOR HDA"/>
    <property type="match status" value="1"/>
</dbReference>
<comment type="caution">
    <text evidence="3">The sequence shown here is derived from an EMBL/GenBank/DDBJ whole genome shotgun (WGS) entry which is preliminary data.</text>
</comment>
<evidence type="ECO:0000313" key="3">
    <source>
        <dbReference type="EMBL" id="GGG57188.1"/>
    </source>
</evidence>
<accession>A0A917GU62</accession>
<dbReference type="InterPro" id="IPR013317">
    <property type="entry name" value="DnaA_dom"/>
</dbReference>
<evidence type="ECO:0000259" key="2">
    <source>
        <dbReference type="Pfam" id="PF22688"/>
    </source>
</evidence>
<reference evidence="3" key="2">
    <citation type="submission" date="2020-09" db="EMBL/GenBank/DDBJ databases">
        <authorList>
            <person name="Sun Q."/>
            <person name="Zhou Y."/>
        </authorList>
    </citation>
    <scope>NUCLEOTIDE SEQUENCE</scope>
    <source>
        <strain evidence="3">CGMCC 1.15425</strain>
    </source>
</reference>
<reference evidence="3" key="1">
    <citation type="journal article" date="2014" name="Int. J. Syst. Evol. Microbiol.">
        <title>Complete genome sequence of Corynebacterium casei LMG S-19264T (=DSM 44701T), isolated from a smear-ripened cheese.</title>
        <authorList>
            <consortium name="US DOE Joint Genome Institute (JGI-PGF)"/>
            <person name="Walter F."/>
            <person name="Albersmeier A."/>
            <person name="Kalinowski J."/>
            <person name="Ruckert C."/>
        </authorList>
    </citation>
    <scope>NUCLEOTIDE SEQUENCE</scope>
    <source>
        <strain evidence="3">CGMCC 1.15425</strain>
    </source>
</reference>
<dbReference type="PANTHER" id="PTHR30050">
    <property type="entry name" value="CHROMOSOMAL REPLICATION INITIATOR PROTEIN DNAA"/>
    <property type="match status" value="1"/>
</dbReference>
<dbReference type="InterPro" id="IPR017788">
    <property type="entry name" value="Hda"/>
</dbReference>
<keyword evidence="4" id="KW-1185">Reference proteome</keyword>
<dbReference type="Gene3D" id="3.40.50.300">
    <property type="entry name" value="P-loop containing nucleotide triphosphate hydrolases"/>
    <property type="match status" value="1"/>
</dbReference>
<dbReference type="GO" id="GO:0006270">
    <property type="term" value="P:DNA replication initiation"/>
    <property type="evidence" value="ECO:0007669"/>
    <property type="project" value="TreeGrafter"/>
</dbReference>
<dbReference type="GO" id="GO:0032297">
    <property type="term" value="P:negative regulation of DNA-templated DNA replication initiation"/>
    <property type="evidence" value="ECO:0007669"/>
    <property type="project" value="InterPro"/>
</dbReference>
<name>A0A917GU62_9GAMM</name>